<keyword evidence="2" id="KW-0862">Zinc</keyword>
<dbReference type="AlphaFoldDB" id="A0A8H3CP05"/>
<dbReference type="EMBL" id="CAJMWY010002329">
    <property type="protein sequence ID" value="CAE6487259.1"/>
    <property type="molecule type" value="Genomic_DNA"/>
</dbReference>
<keyword evidence="1 3" id="KW-0863">Zinc-finger</keyword>
<reference evidence="6" key="1">
    <citation type="submission" date="2021-01" db="EMBL/GenBank/DDBJ databases">
        <authorList>
            <person name="Kaushik A."/>
        </authorList>
    </citation>
    <scope>NUCLEOTIDE SEQUENCE</scope>
    <source>
        <strain evidence="6">AG4-RS23</strain>
    </source>
</reference>
<dbReference type="Pfam" id="PF00557">
    <property type="entry name" value="Peptidase_M24"/>
    <property type="match status" value="1"/>
</dbReference>
<dbReference type="InterPro" id="IPR031615">
    <property type="entry name" value="Zfn-C6H2"/>
</dbReference>
<dbReference type="OrthoDB" id="3055998at2759"/>
<evidence type="ECO:0000259" key="5">
    <source>
        <dbReference type="PROSITE" id="PS52013"/>
    </source>
</evidence>
<dbReference type="GO" id="GO:0008270">
    <property type="term" value="F:zinc ion binding"/>
    <property type="evidence" value="ECO:0007669"/>
    <property type="project" value="UniProtKB-KW"/>
</dbReference>
<dbReference type="PANTHER" id="PTHR43330:SF7">
    <property type="entry name" value="METHIONINE AMINOPEPTIDASE 1"/>
    <property type="match status" value="1"/>
</dbReference>
<feature type="compositionally biased region" description="Polar residues" evidence="4">
    <location>
        <begin position="8"/>
        <end position="20"/>
    </location>
</feature>
<protein>
    <recommendedName>
        <fullName evidence="5">C6H2-type domain-containing protein</fullName>
    </recommendedName>
</protein>
<evidence type="ECO:0000256" key="2">
    <source>
        <dbReference type="ARBA" id="ARBA00022833"/>
    </source>
</evidence>
<name>A0A8H3CP05_9AGAM</name>
<evidence type="ECO:0000313" key="6">
    <source>
        <dbReference type="EMBL" id="CAE6487259.1"/>
    </source>
</evidence>
<comment type="similarity">
    <text evidence="3">Belongs to the peptidase M24A family. Methionine aminopeptidase type 1 subfamily.</text>
</comment>
<feature type="region of interest" description="Disordered" evidence="4">
    <location>
        <begin position="1"/>
        <end position="20"/>
    </location>
</feature>
<proteinExistence type="inferred from homology"/>
<dbReference type="GO" id="GO:0005829">
    <property type="term" value="C:cytosol"/>
    <property type="evidence" value="ECO:0007669"/>
    <property type="project" value="TreeGrafter"/>
</dbReference>
<dbReference type="SUPFAM" id="SSF55920">
    <property type="entry name" value="Creatinase/aminopeptidase"/>
    <property type="match status" value="1"/>
</dbReference>
<dbReference type="Pfam" id="PF15801">
    <property type="entry name" value="zf-C6H2"/>
    <property type="match status" value="1"/>
</dbReference>
<organism evidence="6 7">
    <name type="scientific">Rhizoctonia solani</name>
    <dbReference type="NCBI Taxonomy" id="456999"/>
    <lineage>
        <taxon>Eukaryota</taxon>
        <taxon>Fungi</taxon>
        <taxon>Dikarya</taxon>
        <taxon>Basidiomycota</taxon>
        <taxon>Agaricomycotina</taxon>
        <taxon>Agaricomycetes</taxon>
        <taxon>Cantharellales</taxon>
        <taxon>Ceratobasidiaceae</taxon>
        <taxon>Rhizoctonia</taxon>
    </lineage>
</organism>
<accession>A0A8H3CP05</accession>
<evidence type="ECO:0000256" key="3">
    <source>
        <dbReference type="PROSITE-ProRule" id="PRU01357"/>
    </source>
</evidence>
<dbReference type="PRINTS" id="PR00599">
    <property type="entry name" value="MAPEPTIDASE"/>
</dbReference>
<dbReference type="PROSITE" id="PS52013">
    <property type="entry name" value="ZF_C6H2"/>
    <property type="match status" value="1"/>
</dbReference>
<dbReference type="GO" id="GO:0070006">
    <property type="term" value="F:metalloaminopeptidase activity"/>
    <property type="evidence" value="ECO:0007669"/>
    <property type="project" value="TreeGrafter"/>
</dbReference>
<evidence type="ECO:0000256" key="1">
    <source>
        <dbReference type="ARBA" id="ARBA00022771"/>
    </source>
</evidence>
<dbReference type="InterPro" id="IPR001714">
    <property type="entry name" value="Pept_M24_MAP"/>
</dbReference>
<evidence type="ECO:0000313" key="7">
    <source>
        <dbReference type="Proteomes" id="UP000663861"/>
    </source>
</evidence>
<dbReference type="Proteomes" id="UP000663861">
    <property type="component" value="Unassembled WGS sequence"/>
</dbReference>
<feature type="domain" description="C6H2-type" evidence="5">
    <location>
        <begin position="7"/>
        <end position="71"/>
    </location>
</feature>
<keyword evidence="1 3" id="KW-0479">Metal-binding</keyword>
<gene>
    <name evidence="6" type="ORF">RDB_LOCUS106801</name>
</gene>
<comment type="caution">
    <text evidence="6">The sequence shown here is derived from an EMBL/GenBank/DDBJ whole genome shotgun (WGS) entry which is preliminary data.</text>
</comment>
<dbReference type="PANTHER" id="PTHR43330">
    <property type="entry name" value="METHIONINE AMINOPEPTIDASE"/>
    <property type="match status" value="1"/>
</dbReference>
<dbReference type="InterPro" id="IPR036005">
    <property type="entry name" value="Creatinase/aminopeptidase-like"/>
</dbReference>
<dbReference type="Gene3D" id="3.90.230.10">
    <property type="entry name" value="Creatinase/methionine aminopeptidase superfamily"/>
    <property type="match status" value="1"/>
</dbReference>
<dbReference type="InterPro" id="IPR000994">
    <property type="entry name" value="Pept_M24"/>
</dbReference>
<sequence length="275" mass="30785">MSNEKSEVLCQNSSCENSNPPSRLECPTCNKLGITGSFFYAQECFKQALVGRGEPHEKSHKAIHTKTDVKTSGSSYNPFPNFNFTGPLRPVYPLSPRRIVPPDIPRPDYAEDGIPRSEVKALGSPPKILTVEQQESMRIVCRVTCSGGSRHCGFRDSSRHILTVEQQESMRIVCRLAREVLDIAASAIRPGITTDDLDAIVHEETIKRDAYPSPLNYRNFPKSLCTSVNEVICHGIPDQRKLEEGDIINLDVSVYYKGYHADLNVSTLSDQNWQF</sequence>
<evidence type="ECO:0000256" key="4">
    <source>
        <dbReference type="SAM" id="MobiDB-lite"/>
    </source>
</evidence>